<keyword evidence="1" id="KW-0812">Transmembrane</keyword>
<keyword evidence="1" id="KW-0472">Membrane</keyword>
<dbReference type="EMBL" id="DTBP01000010">
    <property type="protein sequence ID" value="HGQ73599.1"/>
    <property type="molecule type" value="Genomic_DNA"/>
</dbReference>
<reference evidence="2" key="1">
    <citation type="journal article" date="2020" name="mSystems">
        <title>Genome- and Community-Level Interaction Insights into Carbon Utilization and Element Cycling Functions of Hydrothermarchaeota in Hydrothermal Sediment.</title>
        <authorList>
            <person name="Zhou Z."/>
            <person name="Liu Y."/>
            <person name="Xu W."/>
            <person name="Pan J."/>
            <person name="Luo Z.H."/>
            <person name="Li M."/>
        </authorList>
    </citation>
    <scope>NUCLEOTIDE SEQUENCE [LARGE SCALE GENOMIC DNA]</scope>
    <source>
        <strain evidence="2">SpSt-648</strain>
    </source>
</reference>
<protein>
    <submittedName>
        <fullName evidence="2">Uncharacterized protein</fullName>
    </submittedName>
</protein>
<evidence type="ECO:0000256" key="1">
    <source>
        <dbReference type="SAM" id="Phobius"/>
    </source>
</evidence>
<proteinExistence type="predicted"/>
<organism evidence="2">
    <name type="scientific">Staphylothermus marinus</name>
    <dbReference type="NCBI Taxonomy" id="2280"/>
    <lineage>
        <taxon>Archaea</taxon>
        <taxon>Thermoproteota</taxon>
        <taxon>Thermoprotei</taxon>
        <taxon>Desulfurococcales</taxon>
        <taxon>Desulfurococcaceae</taxon>
        <taxon>Staphylothermus</taxon>
    </lineage>
</organism>
<accession>A0A7C4JKU2</accession>
<gene>
    <name evidence="2" type="ORF">ENU20_00770</name>
</gene>
<evidence type="ECO:0000313" key="2">
    <source>
        <dbReference type="EMBL" id="HGQ73599.1"/>
    </source>
</evidence>
<feature type="transmembrane region" description="Helical" evidence="1">
    <location>
        <begin position="69"/>
        <end position="92"/>
    </location>
</feature>
<feature type="transmembrane region" description="Helical" evidence="1">
    <location>
        <begin position="39"/>
        <end position="57"/>
    </location>
</feature>
<keyword evidence="1" id="KW-1133">Transmembrane helix</keyword>
<comment type="caution">
    <text evidence="2">The sequence shown here is derived from an EMBL/GenBank/DDBJ whole genome shotgun (WGS) entry which is preliminary data.</text>
</comment>
<dbReference type="AlphaFoldDB" id="A0A7C4JKU2"/>
<sequence length="93" mass="10905">MLTIEDHVVLIRLLFGSIFGFVAYLIYRFRISIFIVKTDLLIWILAAAIYVFTAYYVKKITGSTSLLYLYVRGLATFYGSWIIVFLVMYDLFH</sequence>
<name>A0A7C4JKU2_STAMA</name>
<feature type="transmembrane region" description="Helical" evidence="1">
    <location>
        <begin position="6"/>
        <end position="27"/>
    </location>
</feature>